<evidence type="ECO:0000313" key="2">
    <source>
        <dbReference type="Proteomes" id="UP000183982"/>
    </source>
</evidence>
<dbReference type="OrthoDB" id="284135at2"/>
<protein>
    <recommendedName>
        <fullName evidence="3">DUF2924 domain-containing protein</fullName>
    </recommendedName>
</protein>
<name>A0A1M6G398_9RHOB</name>
<keyword evidence="2" id="KW-1185">Reference proteome</keyword>
<dbReference type="EMBL" id="FQZQ01000004">
    <property type="protein sequence ID" value="SHJ04436.1"/>
    <property type="molecule type" value="Genomic_DNA"/>
</dbReference>
<dbReference type="Proteomes" id="UP000183982">
    <property type="component" value="Unassembled WGS sequence"/>
</dbReference>
<sequence>MILPKLDEIDALDRCALRVAWREVVPRSAPPRMSQVFMRRVLAFDIQAQLYGGLPKNFLRDLDKAANGKTASSKSPGLKPGSRLLREWNGVTYVVDVTEEGFVWNARTYRSLSKIAHMITGTHWSGPRFFGLSKGSPK</sequence>
<organism evidence="1 2">
    <name type="scientific">Shimia gijangensis</name>
    <dbReference type="NCBI Taxonomy" id="1470563"/>
    <lineage>
        <taxon>Bacteria</taxon>
        <taxon>Pseudomonadati</taxon>
        <taxon>Pseudomonadota</taxon>
        <taxon>Alphaproteobacteria</taxon>
        <taxon>Rhodobacterales</taxon>
        <taxon>Roseobacteraceae</taxon>
    </lineage>
</organism>
<gene>
    <name evidence="1" type="ORF">SAMN05444000_104245</name>
</gene>
<proteinExistence type="predicted"/>
<dbReference type="AlphaFoldDB" id="A0A1M6G398"/>
<dbReference type="STRING" id="1470563.SAMN05444000_104245"/>
<accession>A0A1M6G398</accession>
<dbReference type="RefSeq" id="WP_073250470.1">
    <property type="nucleotide sequence ID" value="NZ_FQZQ01000004.1"/>
</dbReference>
<evidence type="ECO:0000313" key="1">
    <source>
        <dbReference type="EMBL" id="SHJ04436.1"/>
    </source>
</evidence>
<dbReference type="InterPro" id="IPR021322">
    <property type="entry name" value="DUF2924"/>
</dbReference>
<evidence type="ECO:0008006" key="3">
    <source>
        <dbReference type="Google" id="ProtNLM"/>
    </source>
</evidence>
<reference evidence="2" key="1">
    <citation type="submission" date="2016-11" db="EMBL/GenBank/DDBJ databases">
        <authorList>
            <person name="Varghese N."/>
            <person name="Submissions S."/>
        </authorList>
    </citation>
    <scope>NUCLEOTIDE SEQUENCE [LARGE SCALE GENOMIC DNA]</scope>
    <source>
        <strain evidence="2">DSM 100564</strain>
    </source>
</reference>
<dbReference type="Pfam" id="PF11149">
    <property type="entry name" value="DUF2924"/>
    <property type="match status" value="1"/>
</dbReference>